<feature type="domain" description="ATP-grasp" evidence="2">
    <location>
        <begin position="144"/>
        <end position="335"/>
    </location>
</feature>
<sequence length="398" mass="41679">MTADAARPAAVRFGSCDAEQRWRPPGLARLPALRDPHAEVLTRAMDELQAVLCRPEDVLLTARQPPAAFTEAMAAAGFPARHLAVPGDPGLPVEARLAEHGMPGLAGAAARPYAVLPGTREAAARLGLAGELPDPEAVRRVNSKVWSTALGLPGSGRVVTSVDELCEAVEEFGPCVVKDPYGVSGLGNITVDSPARLDMIGRHLGRAAERIELIVQPRYERAADFAAHLTVAPDGATVWHGIRQILNDGHSYRGSAPPGDALVDRLERDGYRDTVEAVAAAAAAEGYRGPMSVDSMTTADGGLIPVLEVNARLSPGMIAQLLGAPLRLRVLPVTRPGCYERLVTALDDAGLLARAGRPGVLPLAASTLVPPRGWLFYAVLGDAAADVPDLDPLLAAVA</sequence>
<reference evidence="4" key="1">
    <citation type="journal article" date="2019" name="Int. J. Syst. Evol. Microbiol.">
        <title>The Global Catalogue of Microorganisms (GCM) 10K type strain sequencing project: providing services to taxonomists for standard genome sequencing and annotation.</title>
        <authorList>
            <consortium name="The Broad Institute Genomics Platform"/>
            <consortium name="The Broad Institute Genome Sequencing Center for Infectious Disease"/>
            <person name="Wu L."/>
            <person name="Ma J."/>
        </authorList>
    </citation>
    <scope>NUCLEOTIDE SEQUENCE [LARGE SCALE GENOMIC DNA]</scope>
    <source>
        <strain evidence="4">JCM 13006</strain>
    </source>
</reference>
<dbReference type="EMBL" id="BAABIS010000001">
    <property type="protein sequence ID" value="GAA4875719.1"/>
    <property type="molecule type" value="Genomic_DNA"/>
</dbReference>
<dbReference type="RefSeq" id="WP_345700378.1">
    <property type="nucleotide sequence ID" value="NZ_BAABIS010000001.1"/>
</dbReference>
<evidence type="ECO:0000313" key="3">
    <source>
        <dbReference type="EMBL" id="GAA4875719.1"/>
    </source>
</evidence>
<dbReference type="Proteomes" id="UP001501752">
    <property type="component" value="Unassembled WGS sequence"/>
</dbReference>
<evidence type="ECO:0000259" key="2">
    <source>
        <dbReference type="PROSITE" id="PS50975"/>
    </source>
</evidence>
<comment type="caution">
    <text evidence="3">The sequence shown here is derived from an EMBL/GenBank/DDBJ whole genome shotgun (WGS) entry which is preliminary data.</text>
</comment>
<keyword evidence="4" id="KW-1185">Reference proteome</keyword>
<keyword evidence="1" id="KW-0067">ATP-binding</keyword>
<proteinExistence type="predicted"/>
<accession>A0ABP9ECV7</accession>
<name>A0ABP9ECV7_9ACTN</name>
<dbReference type="PROSITE" id="PS50975">
    <property type="entry name" value="ATP_GRASP"/>
    <property type="match status" value="1"/>
</dbReference>
<evidence type="ECO:0000256" key="1">
    <source>
        <dbReference type="PROSITE-ProRule" id="PRU00409"/>
    </source>
</evidence>
<evidence type="ECO:0000313" key="4">
    <source>
        <dbReference type="Proteomes" id="UP001501752"/>
    </source>
</evidence>
<dbReference type="Gene3D" id="3.30.470.20">
    <property type="entry name" value="ATP-grasp fold, B domain"/>
    <property type="match status" value="1"/>
</dbReference>
<protein>
    <submittedName>
        <fullName evidence="3">ATP-grasp domain-containing protein</fullName>
    </submittedName>
</protein>
<dbReference type="SUPFAM" id="SSF56059">
    <property type="entry name" value="Glutathione synthetase ATP-binding domain-like"/>
    <property type="match status" value="1"/>
</dbReference>
<keyword evidence="1" id="KW-0547">Nucleotide-binding</keyword>
<dbReference type="InterPro" id="IPR011761">
    <property type="entry name" value="ATP-grasp"/>
</dbReference>
<organism evidence="3 4">
    <name type="scientific">Kitasatospora terrestris</name>
    <dbReference type="NCBI Taxonomy" id="258051"/>
    <lineage>
        <taxon>Bacteria</taxon>
        <taxon>Bacillati</taxon>
        <taxon>Actinomycetota</taxon>
        <taxon>Actinomycetes</taxon>
        <taxon>Kitasatosporales</taxon>
        <taxon>Streptomycetaceae</taxon>
        <taxon>Kitasatospora</taxon>
    </lineage>
</organism>
<gene>
    <name evidence="3" type="ORF">GCM10023235_63960</name>
</gene>